<organism evidence="2 3">
    <name type="scientific">Thermopolyspora flexuosa</name>
    <dbReference type="NCBI Taxonomy" id="103836"/>
    <lineage>
        <taxon>Bacteria</taxon>
        <taxon>Bacillati</taxon>
        <taxon>Actinomycetota</taxon>
        <taxon>Actinomycetes</taxon>
        <taxon>Streptosporangiales</taxon>
        <taxon>Streptosporangiaceae</taxon>
        <taxon>Thermopolyspora</taxon>
    </lineage>
</organism>
<name>A0A543IWQ0_9ACTN</name>
<protein>
    <submittedName>
        <fullName evidence="2">Uncharacterized protein</fullName>
    </submittedName>
</protein>
<comment type="caution">
    <text evidence="2">The sequence shown here is derived from an EMBL/GenBank/DDBJ whole genome shotgun (WGS) entry which is preliminary data.</text>
</comment>
<proteinExistence type="predicted"/>
<evidence type="ECO:0000313" key="2">
    <source>
        <dbReference type="EMBL" id="TQM74977.1"/>
    </source>
</evidence>
<keyword evidence="3" id="KW-1185">Reference proteome</keyword>
<sequence>MGAIGRIDEGAGEVAARRGAGSYGEPYRMPP</sequence>
<reference evidence="2 3" key="1">
    <citation type="submission" date="2019-06" db="EMBL/GenBank/DDBJ databases">
        <title>Sequencing the genomes of 1000 actinobacteria strains.</title>
        <authorList>
            <person name="Klenk H.-P."/>
        </authorList>
    </citation>
    <scope>NUCLEOTIDE SEQUENCE [LARGE SCALE GENOMIC DNA]</scope>
    <source>
        <strain evidence="2 3">DSM 43186</strain>
    </source>
</reference>
<evidence type="ECO:0000313" key="3">
    <source>
        <dbReference type="Proteomes" id="UP000319213"/>
    </source>
</evidence>
<gene>
    <name evidence="2" type="ORF">FHX40_1666</name>
</gene>
<accession>A0A543IWQ0</accession>
<dbReference type="AlphaFoldDB" id="A0A543IWQ0"/>
<dbReference type="EMBL" id="VFPQ01000001">
    <property type="protein sequence ID" value="TQM74977.1"/>
    <property type="molecule type" value="Genomic_DNA"/>
</dbReference>
<evidence type="ECO:0000256" key="1">
    <source>
        <dbReference type="SAM" id="MobiDB-lite"/>
    </source>
</evidence>
<feature type="region of interest" description="Disordered" evidence="1">
    <location>
        <begin position="1"/>
        <end position="31"/>
    </location>
</feature>
<dbReference type="Proteomes" id="UP000319213">
    <property type="component" value="Unassembled WGS sequence"/>
</dbReference>